<evidence type="ECO:0008006" key="14">
    <source>
        <dbReference type="Google" id="ProtNLM"/>
    </source>
</evidence>
<dbReference type="Pfam" id="PF06087">
    <property type="entry name" value="Tyr-DNA_phospho"/>
    <property type="match status" value="1"/>
</dbReference>
<evidence type="ECO:0000256" key="2">
    <source>
        <dbReference type="ARBA" id="ARBA00010205"/>
    </source>
</evidence>
<evidence type="ECO:0000256" key="8">
    <source>
        <dbReference type="ARBA" id="ARBA00023242"/>
    </source>
</evidence>
<dbReference type="GO" id="GO:0003697">
    <property type="term" value="F:single-stranded DNA binding"/>
    <property type="evidence" value="ECO:0007669"/>
    <property type="project" value="TreeGrafter"/>
</dbReference>
<dbReference type="GO" id="GO:0006281">
    <property type="term" value="P:DNA repair"/>
    <property type="evidence" value="ECO:0007669"/>
    <property type="project" value="UniProtKB-KW"/>
</dbReference>
<dbReference type="Gene3D" id="3.30.870.10">
    <property type="entry name" value="Endonuclease Chain A"/>
    <property type="match status" value="2"/>
</dbReference>
<sequence>MMEGSSHFAEKHPRSNPFFIFYTPSSGSDVSCTFSDVIDRDLGIIASSVHVSHVVDLEWLLSIYAECGQSTTMHVVGSCVSQLDNNVHNKEVKVTRMLSNHVFSTVHHAKFSILEYIDGSMRLIITSANLSDNDWTQHVNGVWISPRLKLLPEDAGYTDGECPTFFKSDFIRFLRAYSEMAPELVDQIIPRLKRMDFSAINCFFIGSVPGVHSCDNDEDVYWGHERVGRILEDHACLPNYDVGRCCIVMQSSSIGSVGDNADNNWLTGEFTRALSAVFVAENTNDAIDTIKTPIFLIYPSVRDLSNGSSLNNCLCYSSETHARQHWISKYLCRWRNNAAGGAEIAPHVKCFLRTDPTFTIASWFLLTSGNISQAAWGKLNSRGGLYVKNFEAGVLLLPSFVTGNTAFPLATLNGSIETFNKDVASLIVPFDLPPVRYSPGTDEPCFKQSTDLNLRQRNRSPCKDKHLRFTISKGDEHRAEEIFPNLSSVADKVVQKQSARRAQNGPTYCDVQSLSDIQVSHDVDSYTVLLKNAAALKILHYLMIDVRSYGARPSK</sequence>
<keyword evidence="3" id="KW-0540">Nuclease</keyword>
<dbReference type="AlphaFoldDB" id="A0A9P0DMT8"/>
<keyword evidence="5" id="KW-0378">Hydrolase</keyword>
<reference evidence="12" key="1">
    <citation type="submission" date="2022-01" db="EMBL/GenBank/DDBJ databases">
        <authorList>
            <person name="King R."/>
        </authorList>
    </citation>
    <scope>NUCLEOTIDE SEQUENCE</scope>
</reference>
<protein>
    <recommendedName>
        <fullName evidence="14">Tyrosyl-DNA phosphodiesterase</fullName>
    </recommendedName>
</protein>
<proteinExistence type="inferred from homology"/>
<dbReference type="GO" id="GO:0017005">
    <property type="term" value="F:3'-tyrosyl-DNA phosphodiesterase activity"/>
    <property type="evidence" value="ECO:0007669"/>
    <property type="project" value="TreeGrafter"/>
</dbReference>
<evidence type="ECO:0000256" key="3">
    <source>
        <dbReference type="ARBA" id="ARBA00022722"/>
    </source>
</evidence>
<evidence type="ECO:0000256" key="4">
    <source>
        <dbReference type="ARBA" id="ARBA00022763"/>
    </source>
</evidence>
<dbReference type="OrthoDB" id="47785at2759"/>
<evidence type="ECO:0000313" key="13">
    <source>
        <dbReference type="Proteomes" id="UP001152799"/>
    </source>
</evidence>
<comment type="similarity">
    <text evidence="2">Belongs to the tyrosyl-DNA phosphodiesterase family.</text>
</comment>
<keyword evidence="7" id="KW-0234">DNA repair</keyword>
<dbReference type="PANTHER" id="PTHR12415">
    <property type="entry name" value="TYROSYL-DNA PHOSPHODIESTERASE 1"/>
    <property type="match status" value="1"/>
</dbReference>
<evidence type="ECO:0000256" key="9">
    <source>
        <dbReference type="PIRSR" id="PIRSR610347-1"/>
    </source>
</evidence>
<dbReference type="GO" id="GO:0005634">
    <property type="term" value="C:nucleus"/>
    <property type="evidence" value="ECO:0007669"/>
    <property type="project" value="UniProtKB-SubCell"/>
</dbReference>
<organism evidence="12 13">
    <name type="scientific">Ceutorhynchus assimilis</name>
    <name type="common">cabbage seed weevil</name>
    <dbReference type="NCBI Taxonomy" id="467358"/>
    <lineage>
        <taxon>Eukaryota</taxon>
        <taxon>Metazoa</taxon>
        <taxon>Ecdysozoa</taxon>
        <taxon>Arthropoda</taxon>
        <taxon>Hexapoda</taxon>
        <taxon>Insecta</taxon>
        <taxon>Pterygota</taxon>
        <taxon>Neoptera</taxon>
        <taxon>Endopterygota</taxon>
        <taxon>Coleoptera</taxon>
        <taxon>Polyphaga</taxon>
        <taxon>Cucujiformia</taxon>
        <taxon>Curculionidae</taxon>
        <taxon>Ceutorhynchinae</taxon>
        <taxon>Ceutorhynchus</taxon>
    </lineage>
</organism>
<keyword evidence="4" id="KW-0227">DNA damage</keyword>
<dbReference type="InterPro" id="IPR010347">
    <property type="entry name" value="Tdp1"/>
</dbReference>
<name>A0A9P0DMT8_9CUCU</name>
<dbReference type="GO" id="GO:0003690">
    <property type="term" value="F:double-stranded DNA binding"/>
    <property type="evidence" value="ECO:0007669"/>
    <property type="project" value="TreeGrafter"/>
</dbReference>
<evidence type="ECO:0000256" key="7">
    <source>
        <dbReference type="ARBA" id="ARBA00023204"/>
    </source>
</evidence>
<dbReference type="PANTHER" id="PTHR12415:SF0">
    <property type="entry name" value="TYROSYL-DNA PHOSPHODIESTERASE 1"/>
    <property type="match status" value="1"/>
</dbReference>
<feature type="binding site" evidence="10">
    <location>
        <position position="110"/>
    </location>
    <ligand>
        <name>substrate</name>
    </ligand>
</feature>
<keyword evidence="13" id="KW-1185">Reference proteome</keyword>
<dbReference type="EMBL" id="OU892281">
    <property type="protein sequence ID" value="CAH1131652.1"/>
    <property type="molecule type" value="Genomic_DNA"/>
</dbReference>
<dbReference type="Proteomes" id="UP001152799">
    <property type="component" value="Chromosome 5"/>
</dbReference>
<keyword evidence="6" id="KW-0269">Exonuclease</keyword>
<feature type="active site" description="Proton donor/acceptor" evidence="9">
    <location>
        <position position="347"/>
    </location>
</feature>
<evidence type="ECO:0000256" key="5">
    <source>
        <dbReference type="ARBA" id="ARBA00022801"/>
    </source>
</evidence>
<dbReference type="SUPFAM" id="SSF56024">
    <property type="entry name" value="Phospholipase D/nuclease"/>
    <property type="match status" value="2"/>
</dbReference>
<accession>A0A9P0DMT8</accession>
<comment type="subcellular location">
    <subcellularLocation>
        <location evidence="1">Nucleus</location>
    </subcellularLocation>
</comment>
<evidence type="ECO:0000313" key="12">
    <source>
        <dbReference type="EMBL" id="CAH1131652.1"/>
    </source>
</evidence>
<evidence type="ECO:0000256" key="10">
    <source>
        <dbReference type="PIRSR" id="PIRSR610347-2"/>
    </source>
</evidence>
<gene>
    <name evidence="12" type="ORF">CEUTPL_LOCUS10210</name>
</gene>
<keyword evidence="8" id="KW-0539">Nucleus</keyword>
<feature type="binding site" evidence="10">
    <location>
        <position position="349"/>
    </location>
    <ligand>
        <name>substrate</name>
    </ligand>
</feature>
<feature type="active site" description="Nucleophile" evidence="9">
    <location>
        <position position="108"/>
    </location>
</feature>
<evidence type="ECO:0000256" key="11">
    <source>
        <dbReference type="PIRSR" id="PIRSR610347-3"/>
    </source>
</evidence>
<evidence type="ECO:0000256" key="6">
    <source>
        <dbReference type="ARBA" id="ARBA00022839"/>
    </source>
</evidence>
<evidence type="ECO:0000256" key="1">
    <source>
        <dbReference type="ARBA" id="ARBA00004123"/>
    </source>
</evidence>
<feature type="site" description="Interaction with DNA" evidence="11">
    <location>
        <position position="372"/>
    </location>
</feature>
<dbReference type="GO" id="GO:0004527">
    <property type="term" value="F:exonuclease activity"/>
    <property type="evidence" value="ECO:0007669"/>
    <property type="project" value="UniProtKB-KW"/>
</dbReference>